<dbReference type="Proteomes" id="UP001159363">
    <property type="component" value="Chromosome 8"/>
</dbReference>
<comment type="caution">
    <text evidence="2">The sequence shown here is derived from an EMBL/GenBank/DDBJ whole genome shotgun (WGS) entry which is preliminary data.</text>
</comment>
<protein>
    <submittedName>
        <fullName evidence="2">Uncharacterized protein</fullName>
    </submittedName>
</protein>
<keyword evidence="3" id="KW-1185">Reference proteome</keyword>
<organism evidence="2 3">
    <name type="scientific">Dryococelus australis</name>
    <dbReference type="NCBI Taxonomy" id="614101"/>
    <lineage>
        <taxon>Eukaryota</taxon>
        <taxon>Metazoa</taxon>
        <taxon>Ecdysozoa</taxon>
        <taxon>Arthropoda</taxon>
        <taxon>Hexapoda</taxon>
        <taxon>Insecta</taxon>
        <taxon>Pterygota</taxon>
        <taxon>Neoptera</taxon>
        <taxon>Polyneoptera</taxon>
        <taxon>Phasmatodea</taxon>
        <taxon>Verophasmatodea</taxon>
        <taxon>Anareolatae</taxon>
        <taxon>Phasmatidae</taxon>
        <taxon>Eurycanthinae</taxon>
        <taxon>Dryococelus</taxon>
    </lineage>
</organism>
<sequence>MRTSKELICFFFQAAWACQSALSVSEHNRLTSHSKSNVLRKKVWALICACVQAAALLGLAAFCSLISQDFGNLLLNNLAKVE</sequence>
<feature type="transmembrane region" description="Helical" evidence="1">
    <location>
        <begin position="43"/>
        <end position="66"/>
    </location>
</feature>
<keyword evidence="1" id="KW-0472">Membrane</keyword>
<evidence type="ECO:0000313" key="3">
    <source>
        <dbReference type="Proteomes" id="UP001159363"/>
    </source>
</evidence>
<keyword evidence="1" id="KW-0812">Transmembrane</keyword>
<gene>
    <name evidence="2" type="ORF">PR048_022687</name>
</gene>
<proteinExistence type="predicted"/>
<accession>A0ABQ9GS11</accession>
<dbReference type="EMBL" id="JARBHB010000009">
    <property type="protein sequence ID" value="KAJ8874798.1"/>
    <property type="molecule type" value="Genomic_DNA"/>
</dbReference>
<evidence type="ECO:0000256" key="1">
    <source>
        <dbReference type="SAM" id="Phobius"/>
    </source>
</evidence>
<reference evidence="2 3" key="1">
    <citation type="submission" date="2023-02" db="EMBL/GenBank/DDBJ databases">
        <title>LHISI_Scaffold_Assembly.</title>
        <authorList>
            <person name="Stuart O.P."/>
            <person name="Cleave R."/>
            <person name="Magrath M.J.L."/>
            <person name="Mikheyev A.S."/>
        </authorList>
    </citation>
    <scope>NUCLEOTIDE SEQUENCE [LARGE SCALE GENOMIC DNA]</scope>
    <source>
        <strain evidence="2">Daus_M_001</strain>
        <tissue evidence="2">Leg muscle</tissue>
    </source>
</reference>
<evidence type="ECO:0000313" key="2">
    <source>
        <dbReference type="EMBL" id="KAJ8874798.1"/>
    </source>
</evidence>
<keyword evidence="1" id="KW-1133">Transmembrane helix</keyword>
<name>A0ABQ9GS11_9NEOP</name>